<dbReference type="Proteomes" id="UP000001591">
    <property type="component" value="Chromosome"/>
</dbReference>
<accession>B6IXS8</accession>
<sequence length="176" mass="17589">MMVGSVISAVRASDPLPPSAARAGADSADTTGIPPVEPAIYFNPKLRFDSDANVVVIEFRDLKNGELQRSIPTQAQLDAYERAARITRDEELRSAAEKLAGTAAGNPSPAPLTRTSQRTGSTPETGGSGTQPAGQPGPASSPVSAPRAAAGTVGNGGDATAGPAGSAPPGSTEVDA</sequence>
<feature type="compositionally biased region" description="Low complexity" evidence="1">
    <location>
        <begin position="160"/>
        <end position="176"/>
    </location>
</feature>
<dbReference type="AlphaFoldDB" id="B6IXS8"/>
<keyword evidence="3" id="KW-1185">Reference proteome</keyword>
<dbReference type="EMBL" id="CP000613">
    <property type="protein sequence ID" value="ACJ01102.1"/>
    <property type="molecule type" value="Genomic_DNA"/>
</dbReference>
<dbReference type="OrthoDB" id="7285332at2"/>
<organism evidence="2 3">
    <name type="scientific">Rhodospirillum centenum (strain ATCC 51521 / SW)</name>
    <dbReference type="NCBI Taxonomy" id="414684"/>
    <lineage>
        <taxon>Bacteria</taxon>
        <taxon>Pseudomonadati</taxon>
        <taxon>Pseudomonadota</taxon>
        <taxon>Alphaproteobacteria</taxon>
        <taxon>Rhodospirillales</taxon>
        <taxon>Rhodospirillaceae</taxon>
        <taxon>Rhodospirillum</taxon>
    </lineage>
</organism>
<keyword evidence="2" id="KW-0969">Cilium</keyword>
<evidence type="ECO:0000313" key="2">
    <source>
        <dbReference type="EMBL" id="ACJ01102.1"/>
    </source>
</evidence>
<dbReference type="KEGG" id="rce:RC1_3759"/>
<feature type="compositionally biased region" description="Low complexity" evidence="1">
    <location>
        <begin position="119"/>
        <end position="151"/>
    </location>
</feature>
<evidence type="ECO:0000256" key="1">
    <source>
        <dbReference type="SAM" id="MobiDB-lite"/>
    </source>
</evidence>
<proteinExistence type="predicted"/>
<feature type="region of interest" description="Disordered" evidence="1">
    <location>
        <begin position="93"/>
        <end position="176"/>
    </location>
</feature>
<reference evidence="2 3" key="1">
    <citation type="journal article" date="2010" name="BMC Genomics">
        <title>Metabolic flexibility revealed in the genome of the cyst-forming alpha-1 proteobacterium Rhodospirillum centenum.</title>
        <authorList>
            <person name="Lu Y.K."/>
            <person name="Marden J."/>
            <person name="Han M."/>
            <person name="Swingley W.D."/>
            <person name="Mastrian S.D."/>
            <person name="Chowdhury S.R."/>
            <person name="Hao J."/>
            <person name="Helmy T."/>
            <person name="Kim S."/>
            <person name="Kurdoglu A.A."/>
            <person name="Matthies H.J."/>
            <person name="Rollo D."/>
            <person name="Stothard P."/>
            <person name="Blankenship R.E."/>
            <person name="Bauer C.E."/>
            <person name="Touchman J.W."/>
        </authorList>
    </citation>
    <scope>NUCLEOTIDE SEQUENCE [LARGE SCALE GENOMIC DNA]</scope>
    <source>
        <strain evidence="3">ATCC 51521 / SW</strain>
    </source>
</reference>
<keyword evidence="2" id="KW-0966">Cell projection</keyword>
<evidence type="ECO:0000313" key="3">
    <source>
        <dbReference type="Proteomes" id="UP000001591"/>
    </source>
</evidence>
<name>B6IXS8_RHOCS</name>
<protein>
    <submittedName>
        <fullName evidence="2">Flagellin protein FlaG, putative</fullName>
    </submittedName>
</protein>
<keyword evidence="2" id="KW-0282">Flagellum</keyword>
<dbReference type="RefSeq" id="WP_012568875.1">
    <property type="nucleotide sequence ID" value="NC_011420.2"/>
</dbReference>
<gene>
    <name evidence="2" type="primary">flaG</name>
    <name evidence="2" type="ordered locus">RC1_3759</name>
</gene>
<dbReference type="HOGENOM" id="CLU_1523983_0_0_5"/>